<dbReference type="InterPro" id="IPR001036">
    <property type="entry name" value="Acrflvin-R"/>
</dbReference>
<feature type="transmembrane region" description="Helical" evidence="1">
    <location>
        <begin position="965"/>
        <end position="984"/>
    </location>
</feature>
<feature type="transmembrane region" description="Helical" evidence="1">
    <location>
        <begin position="358"/>
        <end position="379"/>
    </location>
</feature>
<dbReference type="EMBL" id="CP104562">
    <property type="protein sequence ID" value="UXH77226.1"/>
    <property type="molecule type" value="Genomic_DNA"/>
</dbReference>
<dbReference type="SUPFAM" id="SSF82866">
    <property type="entry name" value="Multidrug efflux transporter AcrB transmembrane domain"/>
    <property type="match status" value="2"/>
</dbReference>
<feature type="transmembrane region" description="Helical" evidence="1">
    <location>
        <begin position="429"/>
        <end position="449"/>
    </location>
</feature>
<feature type="transmembrane region" description="Helical" evidence="1">
    <location>
        <begin position="996"/>
        <end position="1022"/>
    </location>
</feature>
<gene>
    <name evidence="2" type="ORF">N4261_19745</name>
</gene>
<dbReference type="InterPro" id="IPR027463">
    <property type="entry name" value="AcrB_DN_DC_subdom"/>
</dbReference>
<protein>
    <submittedName>
        <fullName evidence="2">Efflux RND transporter permease subunit</fullName>
    </submittedName>
</protein>
<feature type="transmembrane region" description="Helical" evidence="1">
    <location>
        <begin position="918"/>
        <end position="944"/>
    </location>
</feature>
<dbReference type="SUPFAM" id="SSF82693">
    <property type="entry name" value="Multidrug efflux transporter AcrB pore domain, PN1, PN2, PC1 and PC2 subdomains"/>
    <property type="match status" value="3"/>
</dbReference>
<dbReference type="Gene3D" id="3.30.70.1430">
    <property type="entry name" value="Multidrug efflux transporter AcrB pore domain"/>
    <property type="match status" value="2"/>
</dbReference>
<evidence type="ECO:0000313" key="3">
    <source>
        <dbReference type="Proteomes" id="UP001064933"/>
    </source>
</evidence>
<dbReference type="Gene3D" id="3.30.2090.10">
    <property type="entry name" value="Multidrug efflux transporter AcrB TolC docking domain, DN and DC subdomains"/>
    <property type="match status" value="2"/>
</dbReference>
<dbReference type="PANTHER" id="PTHR32063">
    <property type="match status" value="1"/>
</dbReference>
<feature type="transmembrane region" description="Helical" evidence="1">
    <location>
        <begin position="892"/>
        <end position="912"/>
    </location>
</feature>
<accession>A0ABY6AZA2</accession>
<evidence type="ECO:0000256" key="1">
    <source>
        <dbReference type="SAM" id="Phobius"/>
    </source>
</evidence>
<dbReference type="Pfam" id="PF00873">
    <property type="entry name" value="ACR_tran"/>
    <property type="match status" value="1"/>
</dbReference>
<keyword evidence="1" id="KW-0812">Transmembrane</keyword>
<sequence>MNFSAWSIRNPVPAILLFVLLTVIGLIGFGKLQVQDFPDMDLPTIQIQASLEGAAPSQLETEVARKIEDKLASLSQLDHITTTITDGAVSISVSFDIEKNAEEALNEVRNAVDGAKADLPASMAAPTVSKLTTASSALLSFTIESDRLDEQALSWLVDNEVAKAMLAVKGVGSVARVGGVDREVHIDLQPALMAGLGVTASDVSAQLKAVQKESSGGQGDLGGERQSVRTLATVERPQDLGAVSLPLADGRRVRLDQIARVTDSHAERSTLALRDGRPVIGFQVTRSRGFSDVGVARAVRQAVATFAQTHPNVRINEAFNTVDPIEDNYHGSMQLLIEGALLAVVVVWWFLRDWRATLVSAAALPLSIVPAFLAMWLLGYSLNTVTLLSLSLVVGVLVDDAIVEIENIERHLLMGKRPYEAAMEAADEIGLAVIATTFTLVAVFLPTAFMGGIPGKFFRQFGITASVAVLASLLVARLLTPMMAAYLLKPKRVPMGTGDGSGAGPDARAGHGAGPADGPLMTRYLGWVRSSLRARKRTVAGVLVFMVMSLAVVPFIPTAFMPAQDKAQSTVSLKMAPGTTLEMTAETSRRAAELLSGMAEVRSVFIAAGEASTGGGMGGATLADLTSATLTVDLVPRSERDMKQSEVEAQMRQLLRSIPGARISVGSNGNGESLQLTLASDDPEALTRAATQAEAQLRTLQGIGNVTSSASLQRPEIQIRPDSARAAALGVTTQSLADAVRLATYGDYSQALPKLNLPQRQINVRVRLDEQVRRDLDAVGQLRVAGAHGTVSLSSVADLSLGSGPSQIDRIDRSRNVTLTVELNGRAIGDVQREALALPALRTLPAGVHFVDQGELQRMAELFQSFGLAMAIGIFCIYAVLVLLFHDFLQPATILCALPLALGGALMALWMTSQSFSMPVVIGVLMLMGIVTKNSILLVEYAIVARRLQGLSRLDAIVDACHKRARPIVMTTIAMGAGMMPNALGLGAEPSFRQPMAIVVIGGLITSTALSLLVVPVVFTYVDDLLIWLRAKVRPARAGGPVGAAASGDLGAGRL</sequence>
<dbReference type="SUPFAM" id="SSF82714">
    <property type="entry name" value="Multidrug efflux transporter AcrB TolC docking domain, DN and DC subdomains"/>
    <property type="match status" value="2"/>
</dbReference>
<reference evidence="2" key="1">
    <citation type="submission" date="2022-10" db="EMBL/GenBank/DDBJ databases">
        <title>Characterization and whole genome sequencing of a new Roseateles species, isolated from fresh water.</title>
        <authorList>
            <person name="Guliayeva D.Y."/>
            <person name="Akhremchuk A.E."/>
            <person name="Sikolenko M.A."/>
            <person name="Valentovich L.N."/>
            <person name="Sidarenka A.V."/>
        </authorList>
    </citation>
    <scope>NUCLEOTIDE SEQUENCE</scope>
    <source>
        <strain evidence="2">BIM B-1768</strain>
    </source>
</reference>
<proteinExistence type="predicted"/>
<feature type="transmembrane region" description="Helical" evidence="1">
    <location>
        <begin position="539"/>
        <end position="560"/>
    </location>
</feature>
<dbReference type="Gene3D" id="3.30.70.1440">
    <property type="entry name" value="Multidrug efflux transporter AcrB pore domain"/>
    <property type="match status" value="1"/>
</dbReference>
<feature type="transmembrane region" description="Helical" evidence="1">
    <location>
        <begin position="333"/>
        <end position="351"/>
    </location>
</feature>
<dbReference type="Proteomes" id="UP001064933">
    <property type="component" value="Chromosome"/>
</dbReference>
<feature type="transmembrane region" description="Helical" evidence="1">
    <location>
        <begin position="12"/>
        <end position="30"/>
    </location>
</feature>
<evidence type="ECO:0000313" key="2">
    <source>
        <dbReference type="EMBL" id="UXH77226.1"/>
    </source>
</evidence>
<dbReference type="PANTHER" id="PTHR32063:SF77">
    <property type="entry name" value="ACR FAMILY TRANSPORT PROTEIN"/>
    <property type="match status" value="1"/>
</dbReference>
<name>A0ABY6AZA2_9BURK</name>
<organism evidence="2 3">
    <name type="scientific">Roseateles amylovorans</name>
    <dbReference type="NCBI Taxonomy" id="2978473"/>
    <lineage>
        <taxon>Bacteria</taxon>
        <taxon>Pseudomonadati</taxon>
        <taxon>Pseudomonadota</taxon>
        <taxon>Betaproteobacteria</taxon>
        <taxon>Burkholderiales</taxon>
        <taxon>Sphaerotilaceae</taxon>
        <taxon>Roseateles</taxon>
    </lineage>
</organism>
<dbReference type="Gene3D" id="1.20.1640.10">
    <property type="entry name" value="Multidrug efflux transporter AcrB transmembrane domain"/>
    <property type="match status" value="2"/>
</dbReference>
<dbReference type="RefSeq" id="WP_261756968.1">
    <property type="nucleotide sequence ID" value="NZ_CP104562.2"/>
</dbReference>
<feature type="transmembrane region" description="Helical" evidence="1">
    <location>
        <begin position="866"/>
        <end position="885"/>
    </location>
</feature>
<keyword evidence="3" id="KW-1185">Reference proteome</keyword>
<feature type="transmembrane region" description="Helical" evidence="1">
    <location>
        <begin position="385"/>
        <end position="408"/>
    </location>
</feature>
<keyword evidence="1" id="KW-0472">Membrane</keyword>
<feature type="transmembrane region" description="Helical" evidence="1">
    <location>
        <begin position="461"/>
        <end position="488"/>
    </location>
</feature>
<keyword evidence="1" id="KW-1133">Transmembrane helix</keyword>
<dbReference type="PRINTS" id="PR00702">
    <property type="entry name" value="ACRIFLAVINRP"/>
</dbReference>
<dbReference type="Gene3D" id="3.30.70.1320">
    <property type="entry name" value="Multidrug efflux transporter AcrB pore domain like"/>
    <property type="match status" value="1"/>
</dbReference>